<keyword evidence="3" id="KW-1185">Reference proteome</keyword>
<proteinExistence type="predicted"/>
<dbReference type="AlphaFoldDB" id="A0A839NC35"/>
<dbReference type="Proteomes" id="UP000559182">
    <property type="component" value="Unassembled WGS sequence"/>
</dbReference>
<feature type="transmembrane region" description="Helical" evidence="1">
    <location>
        <begin position="16"/>
        <end position="42"/>
    </location>
</feature>
<dbReference type="EMBL" id="JACHVQ010000001">
    <property type="protein sequence ID" value="MBB2892142.1"/>
    <property type="molecule type" value="Genomic_DNA"/>
</dbReference>
<protein>
    <submittedName>
        <fullName evidence="2">Uncharacterized protein</fullName>
    </submittedName>
</protein>
<keyword evidence="1" id="KW-1133">Transmembrane helix</keyword>
<comment type="caution">
    <text evidence="2">The sequence shown here is derived from an EMBL/GenBank/DDBJ whole genome shotgun (WGS) entry which is preliminary data.</text>
</comment>
<name>A0A839NC35_9MICO</name>
<keyword evidence="1" id="KW-0472">Membrane</keyword>
<accession>A0A839NC35</accession>
<sequence length="277" mass="28691">MSAQLDGTVGWDRRRLVFVLGVVVAAGVALILGLGFAIYFAISTAMSGGHGDSGSTGKKSHTSTHATGTAHRNEIAAEPMLTVDEDAAQPAPPAAVAAKTVNIPQGTTQGPAGVPSGFPHSPEGALGQLAAIEQVVLQSMSIRQVDSIHAGWAMSGAPNVAKWPLTQDVQTFLGDAQMGGTLDPTSTVVVTPVGAQIKGSDGPDWVLACVLVKVHATITQDAQMGYGYCERMQWHTGRWMIAPGALPYPAPSTWPGSDISNKAGWRTWAGADEGSDQ</sequence>
<keyword evidence="1" id="KW-0812">Transmembrane</keyword>
<gene>
    <name evidence="2" type="ORF">FHU39_002126</name>
</gene>
<evidence type="ECO:0000313" key="3">
    <source>
        <dbReference type="Proteomes" id="UP000559182"/>
    </source>
</evidence>
<reference evidence="2 3" key="1">
    <citation type="submission" date="2020-08" db="EMBL/GenBank/DDBJ databases">
        <title>Sequencing the genomes of 1000 actinobacteria strains.</title>
        <authorList>
            <person name="Klenk H.-P."/>
        </authorList>
    </citation>
    <scope>NUCLEOTIDE SEQUENCE [LARGE SCALE GENOMIC DNA]</scope>
    <source>
        <strain evidence="2 3">DSM 105369</strain>
    </source>
</reference>
<evidence type="ECO:0000256" key="1">
    <source>
        <dbReference type="SAM" id="Phobius"/>
    </source>
</evidence>
<evidence type="ECO:0000313" key="2">
    <source>
        <dbReference type="EMBL" id="MBB2892142.1"/>
    </source>
</evidence>
<organism evidence="2 3">
    <name type="scientific">Flexivirga oryzae</name>
    <dbReference type="NCBI Taxonomy" id="1794944"/>
    <lineage>
        <taxon>Bacteria</taxon>
        <taxon>Bacillati</taxon>
        <taxon>Actinomycetota</taxon>
        <taxon>Actinomycetes</taxon>
        <taxon>Micrococcales</taxon>
        <taxon>Dermacoccaceae</taxon>
        <taxon>Flexivirga</taxon>
    </lineage>
</organism>